<comment type="caution">
    <text evidence="1">The sequence shown here is derived from an EMBL/GenBank/DDBJ whole genome shotgun (WGS) entry which is preliminary data.</text>
</comment>
<name>A0AC61R1B9_9FIRM</name>
<proteinExistence type="predicted"/>
<protein>
    <submittedName>
        <fullName evidence="1">WYL domain-containing protein</fullName>
    </submittedName>
</protein>
<gene>
    <name evidence="1" type="ORF">E5357_07595</name>
</gene>
<dbReference type="Proteomes" id="UP000307720">
    <property type="component" value="Unassembled WGS sequence"/>
</dbReference>
<keyword evidence="2" id="KW-1185">Reference proteome</keyword>
<accession>A0AC61R1B9</accession>
<dbReference type="EMBL" id="SRZB01000013">
    <property type="protein sequence ID" value="TGX98818.1"/>
    <property type="molecule type" value="Genomic_DNA"/>
</dbReference>
<sequence>MKGLLLNMKLFDETENKYYELISYYVCRRESFTDSDVKRRMMEINANEMDVSVYDAIFSKEEGLGSIFTYDETSFQYVLEDVFPIRLNRIEREALFAVAEFAYSEGFINKKTIDRISKVANDGTGWSLDDIKIRNQDVRVKSGNLVKKISIIIEAIRTSRVLCYDNVKKGKYNYTGSKAWPVKLEYSFVNDSFRVCAYVPKEERFIKISLDTLENITIGEPFERDIEEEYSDFMKENTKKIILEVDPVQHIIERCFRLFSFYDRQAVYDTSKEKYRLELKYYRFDESEVIRDIMSLGSGAVVLEPRGIQMKIYNRIVAAYNNYKM</sequence>
<evidence type="ECO:0000313" key="2">
    <source>
        <dbReference type="Proteomes" id="UP000307720"/>
    </source>
</evidence>
<organism evidence="1 2">
    <name type="scientific">Hominisplanchenecus murintestinalis</name>
    <dbReference type="NCBI Taxonomy" id="2941517"/>
    <lineage>
        <taxon>Bacteria</taxon>
        <taxon>Bacillati</taxon>
        <taxon>Bacillota</taxon>
        <taxon>Clostridia</taxon>
        <taxon>Lachnospirales</taxon>
        <taxon>Lachnospiraceae</taxon>
        <taxon>Hominisplanchenecus</taxon>
    </lineage>
</organism>
<evidence type="ECO:0000313" key="1">
    <source>
        <dbReference type="EMBL" id="TGX98818.1"/>
    </source>
</evidence>
<reference evidence="1" key="1">
    <citation type="submission" date="2019-04" db="EMBL/GenBank/DDBJ databases">
        <title>Microbes associate with the intestines of laboratory mice.</title>
        <authorList>
            <person name="Navarre W."/>
            <person name="Wong E."/>
            <person name="Huang K."/>
            <person name="Tropini C."/>
            <person name="Ng K."/>
            <person name="Yu B."/>
        </authorList>
    </citation>
    <scope>NUCLEOTIDE SEQUENCE</scope>
    <source>
        <strain evidence="1">NM72_1-8</strain>
    </source>
</reference>